<dbReference type="RefSeq" id="XP_016442318.1">
    <property type="nucleotide sequence ID" value="XM_016586832.1"/>
</dbReference>
<sequence length="151" mass="17042">MVKVLKEYENASGQLVNKTKSAVYLHHLTDMEVVSKVERIIGIYRNDFPIIYLGCPIFYARRKLEFYQPLITKVMDKMQSWQGKLLSVGGRAVLISHVLQSMPIHLLSAVNPPNTVGGTSRHWASWNTLCMPIEEGGIGFRSLHDVANALF</sequence>
<evidence type="ECO:0000313" key="1">
    <source>
        <dbReference type="RefSeq" id="XP_016442318.1"/>
    </source>
</evidence>
<dbReference type="AlphaFoldDB" id="A0A1S3XQT5"/>
<dbReference type="KEGG" id="nta:107767748"/>
<proteinExistence type="predicted"/>
<protein>
    <submittedName>
        <fullName evidence="1">Uncharacterized protein</fullName>
    </submittedName>
</protein>
<dbReference type="PANTHER" id="PTHR33116">
    <property type="entry name" value="REVERSE TRANSCRIPTASE ZINC-BINDING DOMAIN-CONTAINING PROTEIN-RELATED-RELATED"/>
    <property type="match status" value="1"/>
</dbReference>
<dbReference type="OrthoDB" id="1305601at2759"/>
<dbReference type="PANTHER" id="PTHR33116:SF67">
    <property type="entry name" value="REVERSE TRANSCRIPTASE"/>
    <property type="match status" value="1"/>
</dbReference>
<feature type="non-terminal residue" evidence="1">
    <location>
        <position position="151"/>
    </location>
</feature>
<gene>
    <name evidence="1" type="primary">LOC107767748</name>
</gene>
<name>A0A1S3XQT5_TOBAC</name>
<dbReference type="PaxDb" id="4097-A0A1S3XQT5"/>
<organism evidence="1">
    <name type="scientific">Nicotiana tabacum</name>
    <name type="common">Common tobacco</name>
    <dbReference type="NCBI Taxonomy" id="4097"/>
    <lineage>
        <taxon>Eukaryota</taxon>
        <taxon>Viridiplantae</taxon>
        <taxon>Streptophyta</taxon>
        <taxon>Embryophyta</taxon>
        <taxon>Tracheophyta</taxon>
        <taxon>Spermatophyta</taxon>
        <taxon>Magnoliopsida</taxon>
        <taxon>eudicotyledons</taxon>
        <taxon>Gunneridae</taxon>
        <taxon>Pentapetalae</taxon>
        <taxon>asterids</taxon>
        <taxon>lamiids</taxon>
        <taxon>Solanales</taxon>
        <taxon>Solanaceae</taxon>
        <taxon>Nicotianoideae</taxon>
        <taxon>Nicotianeae</taxon>
        <taxon>Nicotiana</taxon>
    </lineage>
</organism>
<accession>A0A1S3XQT5</accession>
<reference evidence="1" key="1">
    <citation type="submission" date="2025-08" db="UniProtKB">
        <authorList>
            <consortium name="RefSeq"/>
        </authorList>
    </citation>
    <scope>IDENTIFICATION</scope>
</reference>